<evidence type="ECO:0000256" key="1">
    <source>
        <dbReference type="ARBA" id="ARBA00038087"/>
    </source>
</evidence>
<dbReference type="PANTHER" id="PTHR37829">
    <property type="entry name" value="PHAGE-LIKE ELEMENT PBSX PROTEIN XKDT"/>
    <property type="match status" value="1"/>
</dbReference>
<dbReference type="Pfam" id="PF26079">
    <property type="entry name" value="Baseplate_J_C"/>
    <property type="match status" value="1"/>
</dbReference>
<sequence length="355" mass="38780">MFDRYTKESDMNILEEMKNGISSDVYKSEGSFAHDVLSPTSQQIFQNRMKLDEILNLVFVQTSYDEWLELLGESRGIPKNKGSKASGKVTFIGADTAYIKKNSLVQTKTGLQYITIEDGVIVNGKASIPILAIAIGNNYNVPSNTIVEIPVTIPGITGVTNEEEIQGGSNTETNDEYRERILQRVQNPPSSGNVTDYERWAKEVEGVKGVKVIPLWNGPGTVKIIIYGDNGTAVDNKIIQNAKTHIDPTDGKGEGKAPIGATVSIVTVTNKVLNITITGLETESLKSTKTIIENNIKKYLQGVKPGAVVKLKECEAIITNTEGVNDFKGIKLNGKVENVITSDEEKIILGEITYE</sequence>
<dbReference type="InterPro" id="IPR006949">
    <property type="entry name" value="Barrel_Baseplate_J-like"/>
</dbReference>
<reference evidence="5" key="1">
    <citation type="submission" date="2020-02" db="EMBL/GenBank/DDBJ databases">
        <authorList>
            <person name="Fillo S."/>
            <person name="Giordani F."/>
            <person name="Tonon E."/>
            <person name="Drigo I."/>
            <person name="Anselmo A."/>
            <person name="Fortunato A."/>
            <person name="Bano L."/>
            <person name="Lista F."/>
        </authorList>
    </citation>
    <scope>NUCLEOTIDE SEQUENCE</scope>
    <source>
        <strain evidence="5">IZSVe-TV_9877_3_12</strain>
    </source>
</reference>
<dbReference type="Pfam" id="PF04865">
    <property type="entry name" value="Baseplate_J"/>
    <property type="match status" value="1"/>
</dbReference>
<dbReference type="EMBL" id="JAAMYB010000001">
    <property type="protein sequence ID" value="MCD3194260.1"/>
    <property type="molecule type" value="Genomic_DNA"/>
</dbReference>
<dbReference type="InterPro" id="IPR058530">
    <property type="entry name" value="Baseplate_J-like_C"/>
</dbReference>
<comment type="similarity">
    <text evidence="1">Belongs to the Mu gp47/PBSX XkdT family.</text>
</comment>
<comment type="caution">
    <text evidence="5">The sequence shown here is derived from an EMBL/GenBank/DDBJ whole genome shotgun (WGS) entry which is preliminary data.</text>
</comment>
<dbReference type="InterPro" id="IPR058531">
    <property type="entry name" value="Baseplate_J_M"/>
</dbReference>
<name>A0A9Q3YZL0_CLOBO</name>
<evidence type="ECO:0000313" key="5">
    <source>
        <dbReference type="EMBL" id="MCD3194260.1"/>
    </source>
</evidence>
<reference evidence="5" key="2">
    <citation type="journal article" date="2021" name="Microorganisms">
        <title>Extensive Genome Exploration of Clostridium botulinum Group III Field Strains.</title>
        <authorList>
            <person name="Fillo S."/>
            <person name="Giordani F."/>
            <person name="Tonon E."/>
            <person name="Drigo I."/>
            <person name="Anselmo A."/>
            <person name="Fortunato A."/>
            <person name="Lista F."/>
            <person name="Bano L."/>
        </authorList>
    </citation>
    <scope>NUCLEOTIDE SEQUENCE</scope>
    <source>
        <strain evidence="5">IZSVe-TV_9877_3_12</strain>
    </source>
</reference>
<feature type="domain" description="Baseplate J-like C-terminal" evidence="4">
    <location>
        <begin position="274"/>
        <end position="354"/>
    </location>
</feature>
<dbReference type="Pfam" id="PF26078">
    <property type="entry name" value="Baseplate_J_M"/>
    <property type="match status" value="1"/>
</dbReference>
<organism evidence="5 6">
    <name type="scientific">Clostridium botulinum C</name>
    <dbReference type="NCBI Taxonomy" id="36828"/>
    <lineage>
        <taxon>Bacteria</taxon>
        <taxon>Bacillati</taxon>
        <taxon>Bacillota</taxon>
        <taxon>Clostridia</taxon>
        <taxon>Eubacteriales</taxon>
        <taxon>Clostridiaceae</taxon>
        <taxon>Clostridium</taxon>
    </lineage>
</organism>
<evidence type="ECO:0000259" key="2">
    <source>
        <dbReference type="Pfam" id="PF04865"/>
    </source>
</evidence>
<dbReference type="RefSeq" id="WP_003382234.1">
    <property type="nucleotide sequence ID" value="NZ_JAAMYB010000001.1"/>
</dbReference>
<evidence type="ECO:0000259" key="4">
    <source>
        <dbReference type="Pfam" id="PF26079"/>
    </source>
</evidence>
<dbReference type="InterPro" id="IPR052399">
    <property type="entry name" value="Phage_Baseplate_Assmbl_Protein"/>
</dbReference>
<evidence type="ECO:0000313" key="6">
    <source>
        <dbReference type="Proteomes" id="UP000813637"/>
    </source>
</evidence>
<accession>A0A9Q3YZL0</accession>
<proteinExistence type="inferred from homology"/>
<feature type="domain" description="Baseplate J-like central" evidence="3">
    <location>
        <begin position="189"/>
        <end position="266"/>
    </location>
</feature>
<evidence type="ECO:0000259" key="3">
    <source>
        <dbReference type="Pfam" id="PF26078"/>
    </source>
</evidence>
<feature type="domain" description="Baseplate protein J-like barrel" evidence="2">
    <location>
        <begin position="89"/>
        <end position="168"/>
    </location>
</feature>
<gene>
    <name evidence="5" type="ORF">G8S53_03020</name>
</gene>
<dbReference type="PANTHER" id="PTHR37829:SF3">
    <property type="entry name" value="PROTEIN JAYE-RELATED"/>
    <property type="match status" value="1"/>
</dbReference>
<dbReference type="Proteomes" id="UP000813637">
    <property type="component" value="Unassembled WGS sequence"/>
</dbReference>
<dbReference type="AlphaFoldDB" id="A0A9Q3YZL0"/>
<protein>
    <submittedName>
        <fullName evidence="5">Baseplate J/gp47 family protein</fullName>
    </submittedName>
</protein>